<evidence type="ECO:0008006" key="4">
    <source>
        <dbReference type="Google" id="ProtNLM"/>
    </source>
</evidence>
<evidence type="ECO:0000256" key="1">
    <source>
        <dbReference type="SAM" id="SignalP"/>
    </source>
</evidence>
<dbReference type="Proteomes" id="UP000239352">
    <property type="component" value="Unassembled WGS sequence"/>
</dbReference>
<name>A0A2T0H048_ACTMO</name>
<accession>A0A2T0H048</accession>
<organism evidence="2 3">
    <name type="scientific">Actinopolyspora mortivallis</name>
    <dbReference type="NCBI Taxonomy" id="33906"/>
    <lineage>
        <taxon>Bacteria</taxon>
        <taxon>Bacillati</taxon>
        <taxon>Actinomycetota</taxon>
        <taxon>Actinomycetes</taxon>
        <taxon>Actinopolysporales</taxon>
        <taxon>Actinopolysporaceae</taxon>
        <taxon>Actinopolyspora</taxon>
    </lineage>
</organism>
<gene>
    <name evidence="2" type="ORF">CEP50_02500</name>
</gene>
<evidence type="ECO:0000313" key="3">
    <source>
        <dbReference type="Proteomes" id="UP000239352"/>
    </source>
</evidence>
<sequence length="117" mass="12834">MRRINKIVGCAAAAFSVLLGLPLVSAAPAQALSCPYPYVCLYDPDSGNRVGQFQDVTSGWQYITEDDYLFKNTRNDDVVYFLTGGGDVFCIPPNQDGWTQGSVKALRISWESECNVS</sequence>
<protein>
    <recommendedName>
        <fullName evidence="4">Peptidase inhibitor family I36</fullName>
    </recommendedName>
</protein>
<reference evidence="2 3" key="1">
    <citation type="submission" date="2018-03" db="EMBL/GenBank/DDBJ databases">
        <title>Actinopolyspora mortivallis from Sahara, screening for active biomolecules.</title>
        <authorList>
            <person name="Selama O."/>
            <person name="Wellington E.M.H."/>
            <person name="Hacene H."/>
        </authorList>
    </citation>
    <scope>NUCLEOTIDE SEQUENCE [LARGE SCALE GENOMIC DNA]</scope>
    <source>
        <strain evidence="2 3">M5A</strain>
    </source>
</reference>
<dbReference type="RefSeq" id="WP_106112304.1">
    <property type="nucleotide sequence ID" value="NZ_PVSR01000002.1"/>
</dbReference>
<keyword evidence="3" id="KW-1185">Reference proteome</keyword>
<proteinExistence type="predicted"/>
<feature type="signal peptide" evidence="1">
    <location>
        <begin position="1"/>
        <end position="26"/>
    </location>
</feature>
<dbReference type="STRING" id="1050202.GCA_000384035_00771"/>
<dbReference type="AlphaFoldDB" id="A0A2T0H048"/>
<evidence type="ECO:0000313" key="2">
    <source>
        <dbReference type="EMBL" id="PRW64729.1"/>
    </source>
</evidence>
<keyword evidence="1" id="KW-0732">Signal</keyword>
<dbReference type="InParanoid" id="A0A2T0H048"/>
<dbReference type="EMBL" id="PVSR01000002">
    <property type="protein sequence ID" value="PRW64729.1"/>
    <property type="molecule type" value="Genomic_DNA"/>
</dbReference>
<feature type="chain" id="PRO_5015474920" description="Peptidase inhibitor family I36" evidence="1">
    <location>
        <begin position="27"/>
        <end position="117"/>
    </location>
</feature>
<comment type="caution">
    <text evidence="2">The sequence shown here is derived from an EMBL/GenBank/DDBJ whole genome shotgun (WGS) entry which is preliminary data.</text>
</comment>